<accession>A0ABP9E1G3</accession>
<comment type="caution">
    <text evidence="5">The sequence shown here is derived from an EMBL/GenBank/DDBJ whole genome shotgun (WGS) entry which is preliminary data.</text>
</comment>
<gene>
    <name evidence="5" type="ORF">GCM10023235_49760</name>
</gene>
<feature type="region of interest" description="Disordered" evidence="4">
    <location>
        <begin position="91"/>
        <end position="133"/>
    </location>
</feature>
<sequence>MNGWIHPAPVSEGEDVNKAQLVEAVAEQLGGRKAAAEAVDAVLDTMVRAVVAGDRVSVTGFGTFEKVERSARFARNPQTGERVKVKKTSVPRFRPGQGFKDLVSGSKKLPKEGPSVKKAPKGSLTPGKSGVAATPAAKRAATKRAAAAAAPATKKAAAAKKTTTATAAKKATAVKKTTATKTTAAKTTAAKTTAAKTTAAKTTAAKTTAAKKAAPAKTAAAAKKAAPAKKTATTAKKTAPAKKTATRKTAARKSTAK</sequence>
<evidence type="ECO:0000313" key="5">
    <source>
        <dbReference type="EMBL" id="GAA4865460.1"/>
    </source>
</evidence>
<evidence type="ECO:0000256" key="3">
    <source>
        <dbReference type="RuleBase" id="RU003939"/>
    </source>
</evidence>
<evidence type="ECO:0000256" key="4">
    <source>
        <dbReference type="SAM" id="MobiDB-lite"/>
    </source>
</evidence>
<feature type="compositionally biased region" description="Basic residues" evidence="4">
    <location>
        <begin position="244"/>
        <end position="257"/>
    </location>
</feature>
<comment type="similarity">
    <text evidence="3">Belongs to the bacterial histone-like protein family.</text>
</comment>
<dbReference type="InterPro" id="IPR020816">
    <property type="entry name" value="Histone-like_DNA-bd_CS"/>
</dbReference>
<evidence type="ECO:0000256" key="1">
    <source>
        <dbReference type="ARBA" id="ARBA00023067"/>
    </source>
</evidence>
<dbReference type="Gene3D" id="4.10.520.10">
    <property type="entry name" value="IHF-like DNA-binding proteins"/>
    <property type="match status" value="1"/>
</dbReference>
<keyword evidence="2" id="KW-0238">DNA-binding</keyword>
<evidence type="ECO:0008006" key="7">
    <source>
        <dbReference type="Google" id="ProtNLM"/>
    </source>
</evidence>
<feature type="region of interest" description="Disordered" evidence="4">
    <location>
        <begin position="146"/>
        <end position="257"/>
    </location>
</feature>
<name>A0ABP9E1G3_9ACTN</name>
<dbReference type="InterPro" id="IPR010992">
    <property type="entry name" value="IHF-like_DNA-bd_dom_sf"/>
</dbReference>
<dbReference type="PANTHER" id="PTHR33175">
    <property type="entry name" value="DNA-BINDING PROTEIN HU"/>
    <property type="match status" value="1"/>
</dbReference>
<feature type="compositionally biased region" description="Low complexity" evidence="4">
    <location>
        <begin position="146"/>
        <end position="243"/>
    </location>
</feature>
<dbReference type="Proteomes" id="UP001501752">
    <property type="component" value="Unassembled WGS sequence"/>
</dbReference>
<dbReference type="Pfam" id="PF00216">
    <property type="entry name" value="Bac_DNA_binding"/>
    <property type="match status" value="1"/>
</dbReference>
<keyword evidence="1" id="KW-0226">DNA condensation</keyword>
<dbReference type="SUPFAM" id="SSF47729">
    <property type="entry name" value="IHF-like DNA-binding proteins"/>
    <property type="match status" value="1"/>
</dbReference>
<proteinExistence type="inferred from homology"/>
<organism evidence="5 6">
    <name type="scientific">Kitasatospora terrestris</name>
    <dbReference type="NCBI Taxonomy" id="258051"/>
    <lineage>
        <taxon>Bacteria</taxon>
        <taxon>Bacillati</taxon>
        <taxon>Actinomycetota</taxon>
        <taxon>Actinomycetes</taxon>
        <taxon>Kitasatosporales</taxon>
        <taxon>Streptomycetaceae</taxon>
        <taxon>Kitasatospora</taxon>
    </lineage>
</organism>
<evidence type="ECO:0000313" key="6">
    <source>
        <dbReference type="Proteomes" id="UP001501752"/>
    </source>
</evidence>
<dbReference type="PANTHER" id="PTHR33175:SF3">
    <property type="entry name" value="DNA-BINDING PROTEIN HU-BETA"/>
    <property type="match status" value="1"/>
</dbReference>
<keyword evidence="6" id="KW-1185">Reference proteome</keyword>
<evidence type="ECO:0000256" key="2">
    <source>
        <dbReference type="ARBA" id="ARBA00023125"/>
    </source>
</evidence>
<dbReference type="InterPro" id="IPR000119">
    <property type="entry name" value="Hist_DNA-bd"/>
</dbReference>
<dbReference type="PRINTS" id="PR01727">
    <property type="entry name" value="DNABINDINGHU"/>
</dbReference>
<reference evidence="6" key="1">
    <citation type="journal article" date="2019" name="Int. J. Syst. Evol. Microbiol.">
        <title>The Global Catalogue of Microorganisms (GCM) 10K type strain sequencing project: providing services to taxonomists for standard genome sequencing and annotation.</title>
        <authorList>
            <consortium name="The Broad Institute Genomics Platform"/>
            <consortium name="The Broad Institute Genome Sequencing Center for Infectious Disease"/>
            <person name="Wu L."/>
            <person name="Ma J."/>
        </authorList>
    </citation>
    <scope>NUCLEOTIDE SEQUENCE [LARGE SCALE GENOMIC DNA]</scope>
    <source>
        <strain evidence="6">JCM 13006</strain>
    </source>
</reference>
<dbReference type="PROSITE" id="PS00045">
    <property type="entry name" value="HISTONE_LIKE"/>
    <property type="match status" value="1"/>
</dbReference>
<dbReference type="EMBL" id="BAABIS010000001">
    <property type="protein sequence ID" value="GAA4865460.1"/>
    <property type="molecule type" value="Genomic_DNA"/>
</dbReference>
<dbReference type="SMART" id="SM00411">
    <property type="entry name" value="BHL"/>
    <property type="match status" value="1"/>
</dbReference>
<protein>
    <recommendedName>
        <fullName evidence="7">DNA-binding protein</fullName>
    </recommendedName>
</protein>
<dbReference type="CDD" id="cd13831">
    <property type="entry name" value="HU"/>
    <property type="match status" value="1"/>
</dbReference>